<accession>A0AAV5QQI4</accession>
<protein>
    <submittedName>
        <fullName evidence="6">Cbf1 protein</fullName>
    </submittedName>
</protein>
<dbReference type="Proteomes" id="UP001360560">
    <property type="component" value="Unassembled WGS sequence"/>
</dbReference>
<dbReference type="PANTHER" id="PTHR47787:SF1">
    <property type="entry name" value="CENTROMERE-BINDING PROTEIN 1"/>
    <property type="match status" value="1"/>
</dbReference>
<evidence type="ECO:0000256" key="4">
    <source>
        <dbReference type="SAM" id="MobiDB-lite"/>
    </source>
</evidence>
<comment type="caution">
    <text evidence="6">The sequence shown here is derived from an EMBL/GenBank/DDBJ whole genome shotgun (WGS) entry which is preliminary data.</text>
</comment>
<sequence length="262" mass="30033">MSKRPGEETEEDTIKKLKIESQQPKDDNNVIDSELLTHQTNYQDDGQQQQQHHHHHHHQHLEPTVEEVNASKAIEDLNKLRAASDIGGPFDYGQLLKQQNGMQAQAQREAQAQAIQAQAQAAQAVNDAQVQQSQQQASQLNVASGRPQAGTDEWHKIRRDNHKEVERRRRENINAGIKALSSLLPTNETNKAQILQRAVEYIKRLKENETNNIEKWTLEKLLTDQAVAELSASNEKLKQELEKTYRELEHYKKIAKEEADKK</sequence>
<evidence type="ECO:0000256" key="3">
    <source>
        <dbReference type="SAM" id="Coils"/>
    </source>
</evidence>
<dbReference type="GO" id="GO:0003700">
    <property type="term" value="F:DNA-binding transcription factor activity"/>
    <property type="evidence" value="ECO:0007669"/>
    <property type="project" value="InterPro"/>
</dbReference>
<feature type="compositionally biased region" description="Polar residues" evidence="4">
    <location>
        <begin position="36"/>
        <end position="46"/>
    </location>
</feature>
<dbReference type="GO" id="GO:0046983">
    <property type="term" value="F:protein dimerization activity"/>
    <property type="evidence" value="ECO:0007669"/>
    <property type="project" value="InterPro"/>
</dbReference>
<dbReference type="GO" id="GO:0005634">
    <property type="term" value="C:nucleus"/>
    <property type="evidence" value="ECO:0007669"/>
    <property type="project" value="TreeGrafter"/>
</dbReference>
<feature type="compositionally biased region" description="Basic and acidic residues" evidence="4">
    <location>
        <begin position="1"/>
        <end position="28"/>
    </location>
</feature>
<dbReference type="Gene3D" id="4.10.280.10">
    <property type="entry name" value="Helix-loop-helix DNA-binding domain"/>
    <property type="match status" value="1"/>
</dbReference>
<dbReference type="SUPFAM" id="SSF47459">
    <property type="entry name" value="HLH, helix-loop-helix DNA-binding domain"/>
    <property type="match status" value="1"/>
</dbReference>
<dbReference type="CDD" id="cd11398">
    <property type="entry name" value="bHLHzip_scCBP1"/>
    <property type="match status" value="1"/>
</dbReference>
<feature type="domain" description="BHLH" evidence="5">
    <location>
        <begin position="157"/>
        <end position="205"/>
    </location>
</feature>
<proteinExistence type="predicted"/>
<dbReference type="EMBL" id="BTFZ01000011">
    <property type="protein sequence ID" value="GMM36418.1"/>
    <property type="molecule type" value="Genomic_DNA"/>
</dbReference>
<dbReference type="InterPro" id="IPR047206">
    <property type="entry name" value="bHLHzip_scCBP1-like"/>
</dbReference>
<reference evidence="6 7" key="1">
    <citation type="journal article" date="2023" name="Elife">
        <title>Identification of key yeast species and microbe-microbe interactions impacting larval growth of Drosophila in the wild.</title>
        <authorList>
            <person name="Mure A."/>
            <person name="Sugiura Y."/>
            <person name="Maeda R."/>
            <person name="Honda K."/>
            <person name="Sakurai N."/>
            <person name="Takahashi Y."/>
            <person name="Watada M."/>
            <person name="Katoh T."/>
            <person name="Gotoh A."/>
            <person name="Gotoh Y."/>
            <person name="Taniguchi I."/>
            <person name="Nakamura K."/>
            <person name="Hayashi T."/>
            <person name="Katayama T."/>
            <person name="Uemura T."/>
            <person name="Hattori Y."/>
        </authorList>
    </citation>
    <scope>NUCLEOTIDE SEQUENCE [LARGE SCALE GENOMIC DNA]</scope>
    <source>
        <strain evidence="6 7">SC-9</strain>
    </source>
</reference>
<feature type="region of interest" description="Disordered" evidence="4">
    <location>
        <begin position="1"/>
        <end position="66"/>
    </location>
</feature>
<evidence type="ECO:0000313" key="7">
    <source>
        <dbReference type="Proteomes" id="UP001360560"/>
    </source>
</evidence>
<evidence type="ECO:0000259" key="5">
    <source>
        <dbReference type="PROSITE" id="PS50888"/>
    </source>
</evidence>
<dbReference type="GO" id="GO:0003677">
    <property type="term" value="F:DNA binding"/>
    <property type="evidence" value="ECO:0007669"/>
    <property type="project" value="UniProtKB-KW"/>
</dbReference>
<evidence type="ECO:0000313" key="6">
    <source>
        <dbReference type="EMBL" id="GMM36418.1"/>
    </source>
</evidence>
<dbReference type="RefSeq" id="XP_064853414.1">
    <property type="nucleotide sequence ID" value="XM_064997342.1"/>
</dbReference>
<keyword evidence="7" id="KW-1185">Reference proteome</keyword>
<evidence type="ECO:0000256" key="2">
    <source>
        <dbReference type="ARBA" id="ARBA00023242"/>
    </source>
</evidence>
<gene>
    <name evidence="6" type="ORF">DASC09_037430</name>
</gene>
<dbReference type="InterPro" id="IPR011598">
    <property type="entry name" value="bHLH_dom"/>
</dbReference>
<keyword evidence="2" id="KW-0539">Nucleus</keyword>
<feature type="coiled-coil region" evidence="3">
    <location>
        <begin position="227"/>
        <end position="258"/>
    </location>
</feature>
<dbReference type="GeneID" id="90074393"/>
<dbReference type="AlphaFoldDB" id="A0AAV5QQI4"/>
<dbReference type="SMART" id="SM00353">
    <property type="entry name" value="HLH"/>
    <property type="match status" value="1"/>
</dbReference>
<dbReference type="PROSITE" id="PS50888">
    <property type="entry name" value="BHLH"/>
    <property type="match status" value="1"/>
</dbReference>
<keyword evidence="3" id="KW-0175">Coiled coil</keyword>
<dbReference type="PANTHER" id="PTHR47787">
    <property type="entry name" value="CENTROMERE-BINDING PROTEIN 1"/>
    <property type="match status" value="1"/>
</dbReference>
<organism evidence="6 7">
    <name type="scientific">Saccharomycopsis crataegensis</name>
    <dbReference type="NCBI Taxonomy" id="43959"/>
    <lineage>
        <taxon>Eukaryota</taxon>
        <taxon>Fungi</taxon>
        <taxon>Dikarya</taxon>
        <taxon>Ascomycota</taxon>
        <taxon>Saccharomycotina</taxon>
        <taxon>Saccharomycetes</taxon>
        <taxon>Saccharomycopsidaceae</taxon>
        <taxon>Saccharomycopsis</taxon>
    </lineage>
</organism>
<dbReference type="InterPro" id="IPR036638">
    <property type="entry name" value="HLH_DNA-bd_sf"/>
</dbReference>
<keyword evidence="1" id="KW-0238">DNA-binding</keyword>
<dbReference type="Pfam" id="PF00010">
    <property type="entry name" value="HLH"/>
    <property type="match status" value="1"/>
</dbReference>
<name>A0AAV5QQI4_9ASCO</name>
<evidence type="ECO:0000256" key="1">
    <source>
        <dbReference type="ARBA" id="ARBA00023125"/>
    </source>
</evidence>